<dbReference type="OrthoDB" id="2985181at2759"/>
<dbReference type="Proteomes" id="UP000077266">
    <property type="component" value="Unassembled WGS sequence"/>
</dbReference>
<organism evidence="1 2">
    <name type="scientific">Exidia glandulosa HHB12029</name>
    <dbReference type="NCBI Taxonomy" id="1314781"/>
    <lineage>
        <taxon>Eukaryota</taxon>
        <taxon>Fungi</taxon>
        <taxon>Dikarya</taxon>
        <taxon>Basidiomycota</taxon>
        <taxon>Agaricomycotina</taxon>
        <taxon>Agaricomycetes</taxon>
        <taxon>Auriculariales</taxon>
        <taxon>Exidiaceae</taxon>
        <taxon>Exidia</taxon>
    </lineage>
</organism>
<keyword evidence="2" id="KW-1185">Reference proteome</keyword>
<gene>
    <name evidence="1" type="ORF">EXIGLDRAFT_762730</name>
</gene>
<reference evidence="1 2" key="1">
    <citation type="journal article" date="2016" name="Mol. Biol. Evol.">
        <title>Comparative Genomics of Early-Diverging Mushroom-Forming Fungi Provides Insights into the Origins of Lignocellulose Decay Capabilities.</title>
        <authorList>
            <person name="Nagy L.G."/>
            <person name="Riley R."/>
            <person name="Tritt A."/>
            <person name="Adam C."/>
            <person name="Daum C."/>
            <person name="Floudas D."/>
            <person name="Sun H."/>
            <person name="Yadav J.S."/>
            <person name="Pangilinan J."/>
            <person name="Larsson K.H."/>
            <person name="Matsuura K."/>
            <person name="Barry K."/>
            <person name="Labutti K."/>
            <person name="Kuo R."/>
            <person name="Ohm R.A."/>
            <person name="Bhattacharya S.S."/>
            <person name="Shirouzu T."/>
            <person name="Yoshinaga Y."/>
            <person name="Martin F.M."/>
            <person name="Grigoriev I.V."/>
            <person name="Hibbett D.S."/>
        </authorList>
    </citation>
    <scope>NUCLEOTIDE SEQUENCE [LARGE SCALE GENOMIC DNA]</scope>
    <source>
        <strain evidence="1 2">HHB12029</strain>
    </source>
</reference>
<name>A0A165MLA5_EXIGL</name>
<proteinExistence type="predicted"/>
<dbReference type="AlphaFoldDB" id="A0A165MLA5"/>
<protein>
    <submittedName>
        <fullName evidence="1">Uncharacterized protein</fullName>
    </submittedName>
</protein>
<dbReference type="EMBL" id="KV425910">
    <property type="protein sequence ID" value="KZV99437.1"/>
    <property type="molecule type" value="Genomic_DNA"/>
</dbReference>
<accession>A0A165MLA5</accession>
<evidence type="ECO:0000313" key="1">
    <source>
        <dbReference type="EMBL" id="KZV99437.1"/>
    </source>
</evidence>
<dbReference type="InParanoid" id="A0A165MLA5"/>
<sequence>MAQCKVDILQVGVEASAETLDIGGISVLPKYAGVGAQANLVKMESGPFALNLGLGLQSDIGIKDATFETHFLGVGGSFGAKIGITAFGSGFSVDLRKVFRLF</sequence>
<evidence type="ECO:0000313" key="2">
    <source>
        <dbReference type="Proteomes" id="UP000077266"/>
    </source>
</evidence>